<dbReference type="Proteomes" id="UP000503018">
    <property type="component" value="Chromosome"/>
</dbReference>
<feature type="transmembrane region" description="Helical" evidence="1">
    <location>
        <begin position="175"/>
        <end position="191"/>
    </location>
</feature>
<keyword evidence="1" id="KW-0472">Membrane</keyword>
<dbReference type="GO" id="GO:0016747">
    <property type="term" value="F:acyltransferase activity, transferring groups other than amino-acyl groups"/>
    <property type="evidence" value="ECO:0007669"/>
    <property type="project" value="InterPro"/>
</dbReference>
<accession>A0A6M4AQ69</accession>
<feature type="transmembrane region" description="Helical" evidence="1">
    <location>
        <begin position="333"/>
        <end position="354"/>
    </location>
</feature>
<feature type="transmembrane region" description="Helical" evidence="1">
    <location>
        <begin position="62"/>
        <end position="84"/>
    </location>
</feature>
<dbReference type="InterPro" id="IPR002656">
    <property type="entry name" value="Acyl_transf_3_dom"/>
</dbReference>
<dbReference type="PANTHER" id="PTHR23028">
    <property type="entry name" value="ACETYLTRANSFERASE"/>
    <property type="match status" value="1"/>
</dbReference>
<proteinExistence type="predicted"/>
<dbReference type="GO" id="GO:0000271">
    <property type="term" value="P:polysaccharide biosynthetic process"/>
    <property type="evidence" value="ECO:0007669"/>
    <property type="project" value="TreeGrafter"/>
</dbReference>
<dbReference type="AlphaFoldDB" id="A0A6M4AQ69"/>
<feature type="transmembrane region" description="Helical" evidence="1">
    <location>
        <begin position="272"/>
        <end position="291"/>
    </location>
</feature>
<protein>
    <submittedName>
        <fullName evidence="3">Acyltransferase</fullName>
    </submittedName>
</protein>
<dbReference type="InterPro" id="IPR050879">
    <property type="entry name" value="Acyltransferase_3"/>
</dbReference>
<gene>
    <name evidence="3" type="ORF">GV829_01235</name>
</gene>
<feature type="transmembrane region" description="Helical" evidence="1">
    <location>
        <begin position="248"/>
        <end position="266"/>
    </location>
</feature>
<sequence>MLSPTHPLARQSRAPHRRLADHIGSRDNRIDQLRLYAALAVVLGHSWHIALGRDARPPLQDWTIFGFHSLAVHVFFFLSGLLVTESARRHISKPVSYVRKRALRILPALIVNAIAVPLILVAVGAWTGVGLAEMLRYALRLITMMSVQYEHPGAFAGLPFDAAINGSVWSLRHEVIVYALLIVASLAGALAHGWKRWAFLGFLLAYVLIGHAIAPFAKGGALYLLAEGRHVMFSFLLGVAAHQFADRVPLNPVVALPGIALLSTSILLENRMLAECGVIWLTCAATLLIAFPRGKAMQLPHDVSYGVYIWSWPIQQLTVFFALNWFGVTLSPMGLFTLCLGPLLLISLASWLWVERPALRWAQRQ</sequence>
<name>A0A6M4AQ69_9SPHN</name>
<organism evidence="3 4">
    <name type="scientific">Sphingomonas lacunae</name>
    <dbReference type="NCBI Taxonomy" id="2698828"/>
    <lineage>
        <taxon>Bacteria</taxon>
        <taxon>Pseudomonadati</taxon>
        <taxon>Pseudomonadota</taxon>
        <taxon>Alphaproteobacteria</taxon>
        <taxon>Sphingomonadales</taxon>
        <taxon>Sphingomonadaceae</taxon>
        <taxon>Sphingomonas</taxon>
    </lineage>
</organism>
<feature type="transmembrane region" description="Helical" evidence="1">
    <location>
        <begin position="198"/>
        <end position="216"/>
    </location>
</feature>
<evidence type="ECO:0000313" key="4">
    <source>
        <dbReference type="Proteomes" id="UP000503018"/>
    </source>
</evidence>
<keyword evidence="1" id="KW-0812">Transmembrane</keyword>
<dbReference type="GO" id="GO:0016020">
    <property type="term" value="C:membrane"/>
    <property type="evidence" value="ECO:0007669"/>
    <property type="project" value="TreeGrafter"/>
</dbReference>
<keyword evidence="3" id="KW-0012">Acyltransferase</keyword>
<keyword evidence="3" id="KW-0808">Transferase</keyword>
<dbReference type="EMBL" id="CP053015">
    <property type="protein sequence ID" value="QJQ31234.1"/>
    <property type="molecule type" value="Genomic_DNA"/>
</dbReference>
<evidence type="ECO:0000313" key="3">
    <source>
        <dbReference type="EMBL" id="QJQ31234.1"/>
    </source>
</evidence>
<keyword evidence="4" id="KW-1185">Reference proteome</keyword>
<dbReference type="KEGG" id="slan:GV829_01235"/>
<evidence type="ECO:0000259" key="2">
    <source>
        <dbReference type="Pfam" id="PF01757"/>
    </source>
</evidence>
<reference evidence="3 4" key="1">
    <citation type="submission" date="2020-01" db="EMBL/GenBank/DDBJ databases">
        <title>Sphingomonas sp. strain CSW-10.</title>
        <authorList>
            <person name="Chen W.-M."/>
        </authorList>
    </citation>
    <scope>NUCLEOTIDE SEQUENCE [LARGE SCALE GENOMIC DNA]</scope>
    <source>
        <strain evidence="3 4">CSW-10</strain>
    </source>
</reference>
<dbReference type="Pfam" id="PF01757">
    <property type="entry name" value="Acyl_transf_3"/>
    <property type="match status" value="1"/>
</dbReference>
<feature type="transmembrane region" description="Helical" evidence="1">
    <location>
        <begin position="105"/>
        <end position="126"/>
    </location>
</feature>
<feature type="transmembrane region" description="Helical" evidence="1">
    <location>
        <begin position="33"/>
        <end position="50"/>
    </location>
</feature>
<dbReference type="RefSeq" id="WP_169943451.1">
    <property type="nucleotide sequence ID" value="NZ_CP053015.1"/>
</dbReference>
<dbReference type="PANTHER" id="PTHR23028:SF131">
    <property type="entry name" value="BLR2367 PROTEIN"/>
    <property type="match status" value="1"/>
</dbReference>
<feature type="transmembrane region" description="Helical" evidence="1">
    <location>
        <begin position="303"/>
        <end position="327"/>
    </location>
</feature>
<feature type="transmembrane region" description="Helical" evidence="1">
    <location>
        <begin position="222"/>
        <end position="241"/>
    </location>
</feature>
<keyword evidence="1" id="KW-1133">Transmembrane helix</keyword>
<feature type="domain" description="Acyltransferase 3" evidence="2">
    <location>
        <begin position="28"/>
        <end position="349"/>
    </location>
</feature>
<evidence type="ECO:0000256" key="1">
    <source>
        <dbReference type="SAM" id="Phobius"/>
    </source>
</evidence>